<dbReference type="PANTHER" id="PTHR28608:SF1">
    <property type="entry name" value="INTEGRATOR COMPLEX SUBUNIT 2"/>
    <property type="match status" value="1"/>
</dbReference>
<dbReference type="InterPro" id="IPR026236">
    <property type="entry name" value="Int2_metazoa"/>
</dbReference>
<dbReference type="PANTHER" id="PTHR28608">
    <property type="entry name" value="INTEGRATOR COMPLEX SUBUNIT 2"/>
    <property type="match status" value="1"/>
</dbReference>
<sequence>MWTDRSLDDEQSTVNWLRWLMHSDAQFDKISGNTDSPGEMLFLLALNFHNNQMTAITDLVCNTLGMKITVKTSALVKIRHIFTMELFTEQVVAAHAVKIPVTPNLDARCTGSLPVHSILQLLKSRVFSKHKVSIRQELPNLLNILDITEALLCVKNGSTLITQLVANNPEAFLDVCRSLISRGEKQEEDSLGGLRRLELLRMLCLVNPKAALLVRNFCAEYCSMPGFAVAVSLQLAESNQSEDPCASDIVPYFTGLLLGSDVTVRNWFSSFVKAGQKRKPDCMLGLLRKYLLDQLIGLTPVNGQLIDVSKIVTASSLLRLYNALKGIATLKYSDEETGCLLRLIISHPAPCTAGAHFIALGICTLIASPSLLS</sequence>
<dbReference type="OrthoDB" id="70899at2759"/>
<dbReference type="Proteomes" id="UP000076420">
    <property type="component" value="Unassembled WGS sequence"/>
</dbReference>
<comment type="subcellular location">
    <subcellularLocation>
        <location evidence="1">Nucleus</location>
    </subcellularLocation>
</comment>
<dbReference type="InterPro" id="IPR029321">
    <property type="entry name" value="INTS2"/>
</dbReference>
<evidence type="ECO:0000313" key="4">
    <source>
        <dbReference type="EnsemblMetazoa" id="BGLB040019-PA"/>
    </source>
</evidence>
<dbReference type="AlphaFoldDB" id="A0A2C9M9J7"/>
<dbReference type="VEuPathDB" id="VectorBase:BGLAX_052230"/>
<evidence type="ECO:0000256" key="2">
    <source>
        <dbReference type="ARBA" id="ARBA00006705"/>
    </source>
</evidence>
<evidence type="ECO:0000256" key="3">
    <source>
        <dbReference type="ARBA" id="ARBA00023242"/>
    </source>
</evidence>
<keyword evidence="3" id="KW-0539">Nucleus</keyword>
<reference evidence="4" key="1">
    <citation type="submission" date="2020-05" db="UniProtKB">
        <authorList>
            <consortium name="EnsemblMetazoa"/>
        </authorList>
    </citation>
    <scope>IDENTIFICATION</scope>
    <source>
        <strain evidence="4">BB02</strain>
    </source>
</reference>
<organism evidence="4 5">
    <name type="scientific">Biomphalaria glabrata</name>
    <name type="common">Bloodfluke planorb</name>
    <name type="synonym">Freshwater snail</name>
    <dbReference type="NCBI Taxonomy" id="6526"/>
    <lineage>
        <taxon>Eukaryota</taxon>
        <taxon>Metazoa</taxon>
        <taxon>Spiralia</taxon>
        <taxon>Lophotrochozoa</taxon>
        <taxon>Mollusca</taxon>
        <taxon>Gastropoda</taxon>
        <taxon>Heterobranchia</taxon>
        <taxon>Euthyneura</taxon>
        <taxon>Panpulmonata</taxon>
        <taxon>Hygrophila</taxon>
        <taxon>Lymnaeoidea</taxon>
        <taxon>Planorbidae</taxon>
        <taxon>Biomphalaria</taxon>
    </lineage>
</organism>
<proteinExistence type="inferred from homology"/>
<dbReference type="GO" id="GO:0034472">
    <property type="term" value="P:snRNA 3'-end processing"/>
    <property type="evidence" value="ECO:0007669"/>
    <property type="project" value="TreeGrafter"/>
</dbReference>
<dbReference type="VEuPathDB" id="VectorBase:BGLB040019"/>
<dbReference type="PRINTS" id="PR02105">
    <property type="entry name" value="INTSUBUNIT2"/>
</dbReference>
<comment type="similarity">
    <text evidence="2">Belongs to the Integrator subunit 2 family.</text>
</comment>
<accession>A0A2C9M9J7</accession>
<dbReference type="STRING" id="6526.A0A2C9M9J7"/>
<evidence type="ECO:0000256" key="1">
    <source>
        <dbReference type="ARBA" id="ARBA00004123"/>
    </source>
</evidence>
<name>A0A2C9M9J7_BIOGL</name>
<gene>
    <name evidence="4" type="primary">106067647</name>
</gene>
<dbReference type="KEGG" id="bgt:106067647"/>
<dbReference type="GO" id="GO:0032039">
    <property type="term" value="C:integrator complex"/>
    <property type="evidence" value="ECO:0007669"/>
    <property type="project" value="InterPro"/>
</dbReference>
<dbReference type="EnsemblMetazoa" id="BGLB040019-RA">
    <property type="protein sequence ID" value="BGLB040019-PA"/>
    <property type="gene ID" value="BGLB040019"/>
</dbReference>
<protein>
    <submittedName>
        <fullName evidence="4">Uncharacterized protein</fullName>
    </submittedName>
</protein>
<dbReference type="Pfam" id="PF14750">
    <property type="entry name" value="INTS2"/>
    <property type="match status" value="2"/>
</dbReference>
<evidence type="ECO:0000313" key="5">
    <source>
        <dbReference type="Proteomes" id="UP000076420"/>
    </source>
</evidence>